<proteinExistence type="predicted"/>
<accession>A0A0A9BHI3</accession>
<evidence type="ECO:0000313" key="1">
    <source>
        <dbReference type="EMBL" id="JAD58757.1"/>
    </source>
</evidence>
<protein>
    <submittedName>
        <fullName evidence="1">Uncharacterized protein</fullName>
    </submittedName>
</protein>
<dbReference type="AlphaFoldDB" id="A0A0A9BHI3"/>
<reference evidence="1" key="1">
    <citation type="submission" date="2014-09" db="EMBL/GenBank/DDBJ databases">
        <authorList>
            <person name="Magalhaes I.L.F."/>
            <person name="Oliveira U."/>
            <person name="Santos F.R."/>
            <person name="Vidigal T.H.D.A."/>
            <person name="Brescovit A.D."/>
            <person name="Santos A.J."/>
        </authorList>
    </citation>
    <scope>NUCLEOTIDE SEQUENCE</scope>
    <source>
        <tissue evidence="1">Shoot tissue taken approximately 20 cm above the soil surface</tissue>
    </source>
</reference>
<sequence length="29" mass="3301">MWLRKKASYVTILGSTVYGKSETPSMPLR</sequence>
<organism evidence="1">
    <name type="scientific">Arundo donax</name>
    <name type="common">Giant reed</name>
    <name type="synonym">Donax arundinaceus</name>
    <dbReference type="NCBI Taxonomy" id="35708"/>
    <lineage>
        <taxon>Eukaryota</taxon>
        <taxon>Viridiplantae</taxon>
        <taxon>Streptophyta</taxon>
        <taxon>Embryophyta</taxon>
        <taxon>Tracheophyta</taxon>
        <taxon>Spermatophyta</taxon>
        <taxon>Magnoliopsida</taxon>
        <taxon>Liliopsida</taxon>
        <taxon>Poales</taxon>
        <taxon>Poaceae</taxon>
        <taxon>PACMAD clade</taxon>
        <taxon>Arundinoideae</taxon>
        <taxon>Arundineae</taxon>
        <taxon>Arundo</taxon>
    </lineage>
</organism>
<name>A0A0A9BHI3_ARUDO</name>
<dbReference type="EMBL" id="GBRH01239138">
    <property type="protein sequence ID" value="JAD58757.1"/>
    <property type="molecule type" value="Transcribed_RNA"/>
</dbReference>
<reference evidence="1" key="2">
    <citation type="journal article" date="2015" name="Data Brief">
        <title>Shoot transcriptome of the giant reed, Arundo donax.</title>
        <authorList>
            <person name="Barrero R.A."/>
            <person name="Guerrero F.D."/>
            <person name="Moolhuijzen P."/>
            <person name="Goolsby J.A."/>
            <person name="Tidwell J."/>
            <person name="Bellgard S.E."/>
            <person name="Bellgard M.I."/>
        </authorList>
    </citation>
    <scope>NUCLEOTIDE SEQUENCE</scope>
    <source>
        <tissue evidence="1">Shoot tissue taken approximately 20 cm above the soil surface</tissue>
    </source>
</reference>